<sequence length="72" mass="8377">MMWSFSSRPVVMWAFSNLGVIFLLSSSGGNLEWWNLGDMLVCKQAWLVFWWNMGVMRKQANGVKVIHIQVEQ</sequence>
<dbReference type="EMBL" id="LKAM01000007">
    <property type="protein sequence ID" value="KUM47502.1"/>
    <property type="molecule type" value="Genomic_DNA"/>
</dbReference>
<comment type="caution">
    <text evidence="1">The sequence shown here is derived from an EMBL/GenBank/DDBJ whole genome shotgun (WGS) entry which is preliminary data.</text>
</comment>
<accession>A0A101LY59</accession>
<protein>
    <submittedName>
        <fullName evidence="1">Uncharacterized protein</fullName>
    </submittedName>
</protein>
<proteinExistence type="predicted"/>
<geneLocation type="mitochondrion" evidence="1"/>
<name>A0A101LY59_PICGL</name>
<gene>
    <name evidence="1" type="ORF">ABT39_MTgene5688</name>
</gene>
<keyword evidence="1" id="KW-0496">Mitochondrion</keyword>
<evidence type="ECO:0000313" key="1">
    <source>
        <dbReference type="EMBL" id="KUM47502.1"/>
    </source>
</evidence>
<reference evidence="1" key="1">
    <citation type="journal article" date="2015" name="Genome Biol. Evol.">
        <title>Organellar Genomes of White Spruce (Picea glauca): Assembly and Annotation.</title>
        <authorList>
            <person name="Jackman S.D."/>
            <person name="Warren R.L."/>
            <person name="Gibb E.A."/>
            <person name="Vandervalk B.P."/>
            <person name="Mohamadi H."/>
            <person name="Chu J."/>
            <person name="Raymond A."/>
            <person name="Pleasance S."/>
            <person name="Coope R."/>
            <person name="Wildung M.R."/>
            <person name="Ritland C.E."/>
            <person name="Bousquet J."/>
            <person name="Jones S.J."/>
            <person name="Bohlmann J."/>
            <person name="Birol I."/>
        </authorList>
    </citation>
    <scope>NUCLEOTIDE SEQUENCE [LARGE SCALE GENOMIC DNA]</scope>
    <source>
        <tissue evidence="1">Flushing bud</tissue>
    </source>
</reference>
<dbReference type="AlphaFoldDB" id="A0A101LY59"/>
<organism evidence="1">
    <name type="scientific">Picea glauca</name>
    <name type="common">White spruce</name>
    <name type="synonym">Pinus glauca</name>
    <dbReference type="NCBI Taxonomy" id="3330"/>
    <lineage>
        <taxon>Eukaryota</taxon>
        <taxon>Viridiplantae</taxon>
        <taxon>Streptophyta</taxon>
        <taxon>Embryophyta</taxon>
        <taxon>Tracheophyta</taxon>
        <taxon>Spermatophyta</taxon>
        <taxon>Pinopsida</taxon>
        <taxon>Pinidae</taxon>
        <taxon>Conifers I</taxon>
        <taxon>Pinales</taxon>
        <taxon>Pinaceae</taxon>
        <taxon>Picea</taxon>
    </lineage>
</organism>